<keyword evidence="2" id="KW-0732">Signal</keyword>
<dbReference type="Proteomes" id="UP000887581">
    <property type="component" value="Unplaced"/>
</dbReference>
<sequence>MIASMVHVIDLVHVAVKLDGLARIVTKQCVRYPGCKHGTCKQPNQCICDEGWGGHFCNEDLNYCTRHQPCRNNATCRNTGHGQYTCECPDGYAGTNCETRVQNCSLQPCVNGATCADMPGNNYTCICPEGYTGRYCQVAASSCSDSPCQNDATCMEIHGVFFCNCLPGWTGRTCDIEIGPCDGVNCFNGGKCLERTSGGGYDCLCPLGFTGRHCEENSNECAQLNPCMNGGRCIDEVNNYKCQCLDGFSGTLCQDSISPCLNEPCMNGGQCINVQGGGYYCKCRMGFSGINCKTAETRCDRNPCRNGGTCIIDSLQGFHCLCPPCFYGESCSHFESECRSIQRHNRTKAFIVKIENDQQASSSRSNFKDLVLILLSSCCILALILIAVIFYREKVMKRTSSPDPALQNDLNSRRLSKYSEHKPCLSICTAPNAEINYFEHDQTNRIQTMSTKKRLPSYPGRGDIDYSERYAVEPTVSMRLPSLKQDINVGCYDKVDLRHSKRFNIAHSSLPAQSSEDGGSYYEEIDDEISVPKVLQETNEDSESSVVNHRITSDDHLRQQLRDVVHKVADIQTNL</sequence>
<evidence type="ECO:0000256" key="4">
    <source>
        <dbReference type="ARBA" id="ARBA00023157"/>
    </source>
</evidence>
<feature type="transmembrane region" description="Helical" evidence="7">
    <location>
        <begin position="370"/>
        <end position="391"/>
    </location>
</feature>
<evidence type="ECO:0000256" key="5">
    <source>
        <dbReference type="ARBA" id="ARBA00023180"/>
    </source>
</evidence>
<dbReference type="FunFam" id="2.10.25.10:FF:000064">
    <property type="entry name" value="Delta-like protein"/>
    <property type="match status" value="1"/>
</dbReference>
<keyword evidence="9" id="KW-1185">Reference proteome</keyword>
<keyword evidence="7" id="KW-0812">Transmembrane</keyword>
<feature type="domain" description="EGF-like" evidence="8">
    <location>
        <begin position="60"/>
        <end position="98"/>
    </location>
</feature>
<dbReference type="GO" id="GO:0007157">
    <property type="term" value="P:heterophilic cell-cell adhesion via plasma membrane cell adhesion molecules"/>
    <property type="evidence" value="ECO:0007669"/>
    <property type="project" value="TreeGrafter"/>
</dbReference>
<dbReference type="SUPFAM" id="SSF57196">
    <property type="entry name" value="EGF/Laminin"/>
    <property type="match status" value="4"/>
</dbReference>
<feature type="domain" description="EGF-like" evidence="8">
    <location>
        <begin position="295"/>
        <end position="332"/>
    </location>
</feature>
<dbReference type="FunFam" id="2.10.25.10:FF:000472">
    <property type="entry name" value="Uncharacterized protein, isoform A"/>
    <property type="match status" value="1"/>
</dbReference>
<feature type="disulfide bond" evidence="6">
    <location>
        <begin position="244"/>
        <end position="253"/>
    </location>
</feature>
<name>A0A915PG52_9BILA</name>
<keyword evidence="1 6" id="KW-0245">EGF-like domain</keyword>
<keyword evidence="3" id="KW-0677">Repeat</keyword>
<feature type="disulfide bond" evidence="6">
    <location>
        <begin position="322"/>
        <end position="331"/>
    </location>
</feature>
<keyword evidence="7" id="KW-0472">Membrane</keyword>
<feature type="domain" description="EGF-like" evidence="8">
    <location>
        <begin position="217"/>
        <end position="254"/>
    </location>
</feature>
<feature type="domain" description="EGF-like" evidence="8">
    <location>
        <begin position="139"/>
        <end position="175"/>
    </location>
</feature>
<keyword evidence="5" id="KW-0325">Glycoprotein</keyword>
<dbReference type="GO" id="GO:0032991">
    <property type="term" value="C:protein-containing complex"/>
    <property type="evidence" value="ECO:0007669"/>
    <property type="project" value="TreeGrafter"/>
</dbReference>
<dbReference type="PROSITE" id="PS01187">
    <property type="entry name" value="EGF_CA"/>
    <property type="match status" value="1"/>
</dbReference>
<evidence type="ECO:0000256" key="3">
    <source>
        <dbReference type="ARBA" id="ARBA00022737"/>
    </source>
</evidence>
<feature type="domain" description="EGF-like" evidence="8">
    <location>
        <begin position="100"/>
        <end position="137"/>
    </location>
</feature>
<dbReference type="FunFam" id="2.10.25.10:FF:000050">
    <property type="entry name" value="neurogenic locus notch homolog protein 3"/>
    <property type="match status" value="1"/>
</dbReference>
<dbReference type="InterPro" id="IPR009030">
    <property type="entry name" value="Growth_fac_rcpt_cys_sf"/>
</dbReference>
<keyword evidence="4 6" id="KW-1015">Disulfide bond</keyword>
<dbReference type="PANTHER" id="PTHR24049">
    <property type="entry name" value="CRUMBS FAMILY MEMBER"/>
    <property type="match status" value="1"/>
</dbReference>
<feature type="disulfide bond" evidence="6">
    <location>
        <begin position="88"/>
        <end position="97"/>
    </location>
</feature>
<evidence type="ECO:0000256" key="7">
    <source>
        <dbReference type="SAM" id="Phobius"/>
    </source>
</evidence>
<dbReference type="GO" id="GO:0045197">
    <property type="term" value="P:establishment or maintenance of epithelial cell apical/basal polarity"/>
    <property type="evidence" value="ECO:0007669"/>
    <property type="project" value="TreeGrafter"/>
</dbReference>
<evidence type="ECO:0000313" key="10">
    <source>
        <dbReference type="WBParaSite" id="sdigi.contig140.g5126.t1"/>
    </source>
</evidence>
<dbReference type="Pfam" id="PF00008">
    <property type="entry name" value="EGF"/>
    <property type="match status" value="6"/>
</dbReference>
<organism evidence="9 10">
    <name type="scientific">Setaria digitata</name>
    <dbReference type="NCBI Taxonomy" id="48799"/>
    <lineage>
        <taxon>Eukaryota</taxon>
        <taxon>Metazoa</taxon>
        <taxon>Ecdysozoa</taxon>
        <taxon>Nematoda</taxon>
        <taxon>Chromadorea</taxon>
        <taxon>Rhabditida</taxon>
        <taxon>Spirurina</taxon>
        <taxon>Spiruromorpha</taxon>
        <taxon>Filarioidea</taxon>
        <taxon>Setariidae</taxon>
        <taxon>Setaria</taxon>
    </lineage>
</organism>
<dbReference type="GO" id="GO:0005886">
    <property type="term" value="C:plasma membrane"/>
    <property type="evidence" value="ECO:0007669"/>
    <property type="project" value="TreeGrafter"/>
</dbReference>
<dbReference type="InterPro" id="IPR018097">
    <property type="entry name" value="EGF_Ca-bd_CS"/>
</dbReference>
<dbReference type="WBParaSite" id="sdigi.contig140.g5126.t1">
    <property type="protein sequence ID" value="sdigi.contig140.g5126.t1"/>
    <property type="gene ID" value="sdigi.contig140.g5126"/>
</dbReference>
<dbReference type="Pfam" id="PF12661">
    <property type="entry name" value="hEGF"/>
    <property type="match status" value="1"/>
</dbReference>
<comment type="caution">
    <text evidence="6">Lacks conserved residue(s) required for the propagation of feature annotation.</text>
</comment>
<dbReference type="PROSITE" id="PS00010">
    <property type="entry name" value="ASX_HYDROXYL"/>
    <property type="match status" value="1"/>
</dbReference>
<evidence type="ECO:0000259" key="8">
    <source>
        <dbReference type="PROSITE" id="PS50026"/>
    </source>
</evidence>
<protein>
    <submittedName>
        <fullName evidence="10">EGF-like domain-containing protein</fullName>
    </submittedName>
</protein>
<dbReference type="FunFam" id="2.10.25.10:FF:000185">
    <property type="entry name" value="basement membrane-specific heparan sulfate proteoglycan core protein-like"/>
    <property type="match status" value="1"/>
</dbReference>
<feature type="disulfide bond" evidence="6">
    <location>
        <begin position="283"/>
        <end position="292"/>
    </location>
</feature>
<dbReference type="PROSITE" id="PS00022">
    <property type="entry name" value="EGF_1"/>
    <property type="match status" value="8"/>
</dbReference>
<evidence type="ECO:0000313" key="9">
    <source>
        <dbReference type="Proteomes" id="UP000887581"/>
    </source>
</evidence>
<dbReference type="PRINTS" id="PR00010">
    <property type="entry name" value="EGFBLOOD"/>
</dbReference>
<dbReference type="PANTHER" id="PTHR24049:SF36">
    <property type="entry name" value="DELTA-LIKE PROTEIN 1 ISOFORM X1"/>
    <property type="match status" value="1"/>
</dbReference>
<dbReference type="PROSITE" id="PS01186">
    <property type="entry name" value="EGF_2"/>
    <property type="match status" value="7"/>
</dbReference>
<accession>A0A915PG52</accession>
<dbReference type="GO" id="GO:0005509">
    <property type="term" value="F:calcium ion binding"/>
    <property type="evidence" value="ECO:0007669"/>
    <property type="project" value="InterPro"/>
</dbReference>
<dbReference type="PROSITE" id="PS50026">
    <property type="entry name" value="EGF_3"/>
    <property type="match status" value="7"/>
</dbReference>
<dbReference type="InterPro" id="IPR000152">
    <property type="entry name" value="EGF-type_Asp/Asn_hydroxyl_site"/>
</dbReference>
<dbReference type="InterPro" id="IPR013032">
    <property type="entry name" value="EGF-like_CS"/>
</dbReference>
<evidence type="ECO:0000256" key="1">
    <source>
        <dbReference type="ARBA" id="ARBA00022536"/>
    </source>
</evidence>
<feature type="disulfide bond" evidence="6">
    <location>
        <begin position="127"/>
        <end position="136"/>
    </location>
</feature>
<dbReference type="SMART" id="SM00181">
    <property type="entry name" value="EGF"/>
    <property type="match status" value="8"/>
</dbReference>
<feature type="disulfide bond" evidence="6">
    <location>
        <begin position="186"/>
        <end position="203"/>
    </location>
</feature>
<feature type="disulfide bond" evidence="6">
    <location>
        <begin position="165"/>
        <end position="174"/>
    </location>
</feature>
<reference evidence="10" key="1">
    <citation type="submission" date="2022-11" db="UniProtKB">
        <authorList>
            <consortium name="WormBaseParasite"/>
        </authorList>
    </citation>
    <scope>IDENTIFICATION</scope>
</reference>
<dbReference type="AlphaFoldDB" id="A0A915PG52"/>
<dbReference type="InterPro" id="IPR051022">
    <property type="entry name" value="Notch_Cell-Fate_Det"/>
</dbReference>
<feature type="domain" description="EGF-like" evidence="8">
    <location>
        <begin position="177"/>
        <end position="215"/>
    </location>
</feature>
<dbReference type="SMART" id="SM00179">
    <property type="entry name" value="EGF_CA"/>
    <property type="match status" value="7"/>
</dbReference>
<dbReference type="SUPFAM" id="SSF57184">
    <property type="entry name" value="Growth factor receptor domain"/>
    <property type="match status" value="1"/>
</dbReference>
<dbReference type="InterPro" id="IPR001881">
    <property type="entry name" value="EGF-like_Ca-bd_dom"/>
</dbReference>
<keyword evidence="7" id="KW-1133">Transmembrane helix</keyword>
<proteinExistence type="predicted"/>
<feature type="domain" description="EGF-like" evidence="8">
    <location>
        <begin position="256"/>
        <end position="293"/>
    </location>
</feature>
<evidence type="ECO:0000256" key="6">
    <source>
        <dbReference type="PROSITE-ProRule" id="PRU00076"/>
    </source>
</evidence>
<dbReference type="Gene3D" id="2.10.25.10">
    <property type="entry name" value="Laminin"/>
    <property type="match status" value="8"/>
</dbReference>
<dbReference type="Pfam" id="PF21700">
    <property type="entry name" value="EGF_DL_JAG"/>
    <property type="match status" value="1"/>
</dbReference>
<dbReference type="CDD" id="cd00054">
    <property type="entry name" value="EGF_CA"/>
    <property type="match status" value="7"/>
</dbReference>
<evidence type="ECO:0000256" key="2">
    <source>
        <dbReference type="ARBA" id="ARBA00022729"/>
    </source>
</evidence>
<dbReference type="FunFam" id="2.10.25.10:FF:000066">
    <property type="entry name" value="FAT atypical cadherin 4"/>
    <property type="match status" value="1"/>
</dbReference>
<dbReference type="InterPro" id="IPR000742">
    <property type="entry name" value="EGF"/>
</dbReference>
<feature type="disulfide bond" evidence="6">
    <location>
        <begin position="205"/>
        <end position="214"/>
    </location>
</feature>